<evidence type="ECO:0000256" key="1">
    <source>
        <dbReference type="ARBA" id="ARBA00007074"/>
    </source>
</evidence>
<protein>
    <submittedName>
        <fullName evidence="9">SH3 domain-containing protein</fullName>
    </submittedName>
</protein>
<keyword evidence="4" id="KW-0788">Thiol protease</keyword>
<dbReference type="SMART" id="SM00287">
    <property type="entry name" value="SH3b"/>
    <property type="match status" value="2"/>
</dbReference>
<keyword evidence="3" id="KW-0378">Hydrolase</keyword>
<proteinExistence type="inferred from homology"/>
<evidence type="ECO:0000256" key="6">
    <source>
        <dbReference type="SAM" id="SignalP"/>
    </source>
</evidence>
<feature type="region of interest" description="Disordered" evidence="5">
    <location>
        <begin position="227"/>
        <end position="324"/>
    </location>
</feature>
<dbReference type="Gene3D" id="2.30.30.40">
    <property type="entry name" value="SH3 Domains"/>
    <property type="match status" value="2"/>
</dbReference>
<evidence type="ECO:0000313" key="10">
    <source>
        <dbReference type="Proteomes" id="UP000189857"/>
    </source>
</evidence>
<comment type="similarity">
    <text evidence="1">Belongs to the peptidase C40 family.</text>
</comment>
<dbReference type="PROSITE" id="PS51935">
    <property type="entry name" value="NLPC_P60"/>
    <property type="match status" value="1"/>
</dbReference>
<gene>
    <name evidence="9" type="ORF">SAMN02745110_01523</name>
</gene>
<dbReference type="InterPro" id="IPR000064">
    <property type="entry name" value="NLP_P60_dom"/>
</dbReference>
<dbReference type="Gene3D" id="3.90.1720.10">
    <property type="entry name" value="endopeptidase domain like (from Nostoc punctiforme)"/>
    <property type="match status" value="1"/>
</dbReference>
<dbReference type="Pfam" id="PF08239">
    <property type="entry name" value="SH3_3"/>
    <property type="match status" value="1"/>
</dbReference>
<feature type="domain" description="SH3b" evidence="7">
    <location>
        <begin position="85"/>
        <end position="148"/>
    </location>
</feature>
<dbReference type="Proteomes" id="UP000189857">
    <property type="component" value="Unassembled WGS sequence"/>
</dbReference>
<feature type="chain" id="PRO_5010526722" evidence="6">
    <location>
        <begin position="29"/>
        <end position="441"/>
    </location>
</feature>
<dbReference type="AlphaFoldDB" id="A0A1T4N8M0"/>
<organism evidence="9 10">
    <name type="scientific">Eubacterium ruminantium</name>
    <dbReference type="NCBI Taxonomy" id="42322"/>
    <lineage>
        <taxon>Bacteria</taxon>
        <taxon>Bacillati</taxon>
        <taxon>Bacillota</taxon>
        <taxon>Clostridia</taxon>
        <taxon>Eubacteriales</taxon>
        <taxon>Eubacteriaceae</taxon>
        <taxon>Eubacterium</taxon>
    </lineage>
</organism>
<dbReference type="InterPro" id="IPR051202">
    <property type="entry name" value="Peptidase_C40"/>
</dbReference>
<dbReference type="RefSeq" id="WP_078787357.1">
    <property type="nucleotide sequence ID" value="NZ_FMTO01000007.1"/>
</dbReference>
<evidence type="ECO:0000256" key="4">
    <source>
        <dbReference type="ARBA" id="ARBA00022807"/>
    </source>
</evidence>
<feature type="domain" description="SH3b" evidence="7">
    <location>
        <begin position="159"/>
        <end position="222"/>
    </location>
</feature>
<feature type="signal peptide" evidence="6">
    <location>
        <begin position="1"/>
        <end position="28"/>
    </location>
</feature>
<evidence type="ECO:0000259" key="8">
    <source>
        <dbReference type="PROSITE" id="PS51935"/>
    </source>
</evidence>
<name>A0A1T4N8M0_9FIRM</name>
<keyword evidence="10" id="KW-1185">Reference proteome</keyword>
<reference evidence="9 10" key="1">
    <citation type="submission" date="2017-02" db="EMBL/GenBank/DDBJ databases">
        <authorList>
            <person name="Peterson S.W."/>
        </authorList>
    </citation>
    <scope>NUCLEOTIDE SEQUENCE [LARGE SCALE GENOMIC DNA]</scope>
    <source>
        <strain evidence="9 10">ATCC 17233</strain>
    </source>
</reference>
<dbReference type="SUPFAM" id="SSF54001">
    <property type="entry name" value="Cysteine proteinases"/>
    <property type="match status" value="1"/>
</dbReference>
<dbReference type="PANTHER" id="PTHR47053:SF1">
    <property type="entry name" value="MUREIN DD-ENDOPEPTIDASE MEPH-RELATED"/>
    <property type="match status" value="1"/>
</dbReference>
<evidence type="ECO:0000313" key="9">
    <source>
        <dbReference type="EMBL" id="SJZ75485.1"/>
    </source>
</evidence>
<dbReference type="GO" id="GO:0008234">
    <property type="term" value="F:cysteine-type peptidase activity"/>
    <property type="evidence" value="ECO:0007669"/>
    <property type="project" value="UniProtKB-KW"/>
</dbReference>
<dbReference type="PANTHER" id="PTHR47053">
    <property type="entry name" value="MUREIN DD-ENDOPEPTIDASE MEPH-RELATED"/>
    <property type="match status" value="1"/>
</dbReference>
<feature type="compositionally biased region" description="Acidic residues" evidence="5">
    <location>
        <begin position="233"/>
        <end position="308"/>
    </location>
</feature>
<dbReference type="InterPro" id="IPR003646">
    <property type="entry name" value="SH3-like_bac-type"/>
</dbReference>
<dbReference type="Pfam" id="PF00877">
    <property type="entry name" value="NLPC_P60"/>
    <property type="match status" value="1"/>
</dbReference>
<sequence length="441" mass="48194">MFKPSKRVAVFVVTAGLAISASSFTVLAKNKEGEVYDESNVGISYAVDRYVAASADVEKEVFDSNSDLGTKKVTNRVIFKYPQFEGKALATAEGEVNIREKATTDSELIGHIPYGEVCEVKSQGAEWTSIKYNDIEGYVYNEYLVFGDEAGKWAEANLTKCAVIKVKTAYIKEKADANSKCIKVANEGESFTVISSGNDWTEISLDDGKGFVINSDIEVSFKLGSTVEKQEEVTTEEVTTEEESTEETTETTEETTEETVEETEGPEEEVTEEEKDDIEDEASDESEEEEEDEESEEEEEEEAEEETESQSYEEPSGNSGSSTKSDLVNYALQFAGNLPYVYGGASLTDGADCSGFTMAIYEQFGYSLPHGATSQSYCGTEISVSDAEPGDLLFYPDDEGIGHVGIYIGGGQIVHASTPATGVKISPYDYEYPCKAVRIMK</sequence>
<evidence type="ECO:0000256" key="3">
    <source>
        <dbReference type="ARBA" id="ARBA00022801"/>
    </source>
</evidence>
<dbReference type="OrthoDB" id="9808890at2"/>
<evidence type="ECO:0000259" key="7">
    <source>
        <dbReference type="PROSITE" id="PS51781"/>
    </source>
</evidence>
<dbReference type="GO" id="GO:0006508">
    <property type="term" value="P:proteolysis"/>
    <property type="evidence" value="ECO:0007669"/>
    <property type="project" value="UniProtKB-KW"/>
</dbReference>
<keyword evidence="2" id="KW-0645">Protease</keyword>
<dbReference type="EMBL" id="FUXA01000008">
    <property type="protein sequence ID" value="SJZ75485.1"/>
    <property type="molecule type" value="Genomic_DNA"/>
</dbReference>
<keyword evidence="6" id="KW-0732">Signal</keyword>
<dbReference type="InterPro" id="IPR038765">
    <property type="entry name" value="Papain-like_cys_pep_sf"/>
</dbReference>
<accession>A0A1T4N8M0</accession>
<feature type="domain" description="NlpC/P60" evidence="8">
    <location>
        <begin position="321"/>
        <end position="441"/>
    </location>
</feature>
<dbReference type="PROSITE" id="PS51781">
    <property type="entry name" value="SH3B"/>
    <property type="match status" value="2"/>
</dbReference>
<evidence type="ECO:0000256" key="2">
    <source>
        <dbReference type="ARBA" id="ARBA00022670"/>
    </source>
</evidence>
<evidence type="ECO:0000256" key="5">
    <source>
        <dbReference type="SAM" id="MobiDB-lite"/>
    </source>
</evidence>